<sequence>MENKEQIRNVAIIAHVDHGKTTLVDALLKQSNTFRDNQAEMSQTLIMDSGDQEHERGITITAKQTAVYYNGYKINIIDTPGHADFSGEVERTLNMADGVLLVVDAQEGPMPQTKFVLKKALDLKLKPVVIINKIDKPAARIEEVKDEISDLFLELATDESQLNYPIYFAVARDGKAGKTTDLDNDLHVIFDSIINDIPSPKIDEAEEKGLQLLVASLAADNYLGKYAIGKIFRGKVKHGQTVKIMKTTFENGEPQITAANAKIDRLFAYRGLGKEEVQEASAGDIVAVTGIADANIGDTLASGDRPEALPTIELEPPTLSIYIGPNTSPLKGKEGEFTTSRQISDRLHKELETNIALKIAQDGLGYKVSGRGELHLSVLIETMRREGYELEAGRPEVVYKEIDGKKCEPFEDLTIEVAPEYVGAVSQELGIRKADLKTQELTSTGATRFTYEISTAALIGLRNQLMTATKGTVLMSSIPKGYREIEGKYKPERNGVLISFETGTSTAYALDMAQARGILFIPPQVPVYQGMIVGLSNKKDDIDLNVCREKQLTNMRTHASDGAIQLTPYTNLSLEQCLDFLLDDELLEVTPKSLRLRKRQLDPIKRKREAKN</sequence>
<dbReference type="InterPro" id="IPR035647">
    <property type="entry name" value="EFG_III/V"/>
</dbReference>
<evidence type="ECO:0000256" key="2">
    <source>
        <dbReference type="ARBA" id="ARBA00035722"/>
    </source>
</evidence>
<dbReference type="CDD" id="cd03691">
    <property type="entry name" value="BipA_TypA_II"/>
    <property type="match status" value="1"/>
</dbReference>
<dbReference type="InterPro" id="IPR000640">
    <property type="entry name" value="EFG_V-like"/>
</dbReference>
<comment type="caution">
    <text evidence="4">The sequence shown here is derived from an EMBL/GenBank/DDBJ whole genome shotgun (WGS) entry which is preliminary data.</text>
</comment>
<dbReference type="Pfam" id="PF03144">
    <property type="entry name" value="GTP_EFTU_D2"/>
    <property type="match status" value="1"/>
</dbReference>
<name>A0ABY0FLF1_9BACT</name>
<dbReference type="Pfam" id="PF00009">
    <property type="entry name" value="GTP_EFTU"/>
    <property type="match status" value="1"/>
</dbReference>
<dbReference type="InterPro" id="IPR005225">
    <property type="entry name" value="Small_GTP-bd"/>
</dbReference>
<feature type="domain" description="Tr-type G" evidence="3">
    <location>
        <begin position="5"/>
        <end position="201"/>
    </location>
</feature>
<gene>
    <name evidence="4" type="primary">typA</name>
    <name evidence="4" type="ORF">G3KMM_00384</name>
</gene>
<keyword evidence="1" id="KW-0342">GTP-binding</keyword>
<evidence type="ECO:0000256" key="1">
    <source>
        <dbReference type="ARBA" id="ARBA00023134"/>
    </source>
</evidence>
<dbReference type="InterPro" id="IPR027417">
    <property type="entry name" value="P-loop_NTPase"/>
</dbReference>
<evidence type="ECO:0000259" key="3">
    <source>
        <dbReference type="PROSITE" id="PS51722"/>
    </source>
</evidence>
<dbReference type="PANTHER" id="PTHR42908">
    <property type="entry name" value="TRANSLATION ELONGATION FACTOR-RELATED"/>
    <property type="match status" value="1"/>
</dbReference>
<dbReference type="Gene3D" id="2.40.50.250">
    <property type="entry name" value="bipa protein"/>
    <property type="match status" value="1"/>
</dbReference>
<reference evidence="4 5" key="2">
    <citation type="journal article" date="2020" name="Cell Rep.">
        <title>Acquisition and Adaptation of Ultra-small Parasitic Reduced Genome Bacteria to Mammalian Hosts.</title>
        <authorList>
            <person name="McLean J.S."/>
            <person name="Bor B."/>
            <person name="Kerns K.A."/>
            <person name="Liu Q."/>
            <person name="To T.T."/>
            <person name="Solden L."/>
            <person name="Hendrickson E.L."/>
            <person name="Wrighton K."/>
            <person name="Shi W."/>
            <person name="He X."/>
        </authorList>
    </citation>
    <scope>NUCLEOTIDE SEQUENCE [LARGE SCALE GENOMIC DNA]</scope>
    <source>
        <strain evidence="4 5">TM7_KMM_G3_1_HOT_351</strain>
    </source>
</reference>
<dbReference type="InterPro" id="IPR004161">
    <property type="entry name" value="EFTu-like_2"/>
</dbReference>
<dbReference type="InterPro" id="IPR047042">
    <property type="entry name" value="BipA_II"/>
</dbReference>
<dbReference type="NCBIfam" id="TIGR01394">
    <property type="entry name" value="TypA_BipA"/>
    <property type="match status" value="1"/>
</dbReference>
<dbReference type="PRINTS" id="PR00315">
    <property type="entry name" value="ELONGATNFCT"/>
</dbReference>
<dbReference type="Gene3D" id="3.40.50.300">
    <property type="entry name" value="P-loop containing nucleotide triphosphate hydrolases"/>
    <property type="match status" value="1"/>
</dbReference>
<dbReference type="InterPro" id="IPR000795">
    <property type="entry name" value="T_Tr_GTP-bd_dom"/>
</dbReference>
<accession>A0ABY0FLF1</accession>
<organism evidence="4 5">
    <name type="scientific">Candidatus Nanosyncoccus nanoralicus</name>
    <dbReference type="NCBI Taxonomy" id="2171996"/>
    <lineage>
        <taxon>Bacteria</taxon>
        <taxon>Candidatus Saccharimonadota</taxon>
        <taxon>Candidatus Nanosyncoccalia</taxon>
        <taxon>Candidatus Nanosyncoccales</taxon>
        <taxon>Candidatus Nanosyncoccaceae</taxon>
        <taxon>Candidatus Nanosyncoccus</taxon>
    </lineage>
</organism>
<dbReference type="InterPro" id="IPR048876">
    <property type="entry name" value="BipA_C"/>
</dbReference>
<proteinExistence type="predicted"/>
<dbReference type="Proteomes" id="UP001191004">
    <property type="component" value="Unassembled WGS sequence"/>
</dbReference>
<dbReference type="NCBIfam" id="TIGR00231">
    <property type="entry name" value="small_GTP"/>
    <property type="match status" value="1"/>
</dbReference>
<dbReference type="Gene3D" id="3.30.70.240">
    <property type="match status" value="1"/>
</dbReference>
<dbReference type="Gene3D" id="3.30.70.870">
    <property type="entry name" value="Elongation Factor G (Translational Gtpase), domain 3"/>
    <property type="match status" value="1"/>
</dbReference>
<dbReference type="CDD" id="cd01891">
    <property type="entry name" value="TypA_BipA"/>
    <property type="match status" value="1"/>
</dbReference>
<dbReference type="InterPro" id="IPR042116">
    <property type="entry name" value="TypA/BipA_C"/>
</dbReference>
<protein>
    <recommendedName>
        <fullName evidence="2">50S ribosomal subunit assembly factor BipA</fullName>
    </recommendedName>
</protein>
<keyword evidence="5" id="KW-1185">Reference proteome</keyword>
<evidence type="ECO:0000313" key="5">
    <source>
        <dbReference type="Proteomes" id="UP001191004"/>
    </source>
</evidence>
<evidence type="ECO:0000313" key="4">
    <source>
        <dbReference type="EMBL" id="RYC73459.1"/>
    </source>
</evidence>
<dbReference type="SUPFAM" id="SSF50447">
    <property type="entry name" value="Translation proteins"/>
    <property type="match status" value="1"/>
</dbReference>
<dbReference type="Gene3D" id="2.40.30.10">
    <property type="entry name" value="Translation factors"/>
    <property type="match status" value="1"/>
</dbReference>
<dbReference type="InterPro" id="IPR009000">
    <property type="entry name" value="Transl_B-barrel_sf"/>
</dbReference>
<dbReference type="RefSeq" id="WP_129604851.1">
    <property type="nucleotide sequence ID" value="NZ_PRLL01000012.1"/>
</dbReference>
<dbReference type="InterPro" id="IPR047041">
    <property type="entry name" value="BipA_GTP-bd_dom"/>
</dbReference>
<dbReference type="Pfam" id="PF21018">
    <property type="entry name" value="BipA_C"/>
    <property type="match status" value="1"/>
</dbReference>
<dbReference type="PANTHER" id="PTHR42908:SF3">
    <property type="entry name" value="ELONGATION FACTOR-LIKE GTPASE 1"/>
    <property type="match status" value="1"/>
</dbReference>
<dbReference type="SUPFAM" id="SSF54980">
    <property type="entry name" value="EF-G C-terminal domain-like"/>
    <property type="match status" value="2"/>
</dbReference>
<dbReference type="Pfam" id="PF00679">
    <property type="entry name" value="EFG_C"/>
    <property type="match status" value="1"/>
</dbReference>
<reference evidence="4 5" key="1">
    <citation type="journal article" date="2018" name="bioRxiv">
        <title>Evidence of independent acquisition and adaption of ultra-small bacteria to human hosts across the highly diverse yet reduced genomes of the phylum Saccharibacteria.</title>
        <authorList>
            <person name="McLean J.S."/>
            <person name="Bor B."/>
            <person name="To T.T."/>
            <person name="Liu Q."/>
            <person name="Kearns K.A."/>
            <person name="Solden L.M."/>
            <person name="Wrighton K.C."/>
            <person name="He X."/>
            <person name="Shi W."/>
        </authorList>
    </citation>
    <scope>NUCLEOTIDE SEQUENCE [LARGE SCALE GENOMIC DNA]</scope>
    <source>
        <strain evidence="4 5">TM7_KMM_G3_1_HOT_351</strain>
    </source>
</reference>
<dbReference type="SUPFAM" id="SSF52540">
    <property type="entry name" value="P-loop containing nucleoside triphosphate hydrolases"/>
    <property type="match status" value="1"/>
</dbReference>
<dbReference type="PROSITE" id="PS51722">
    <property type="entry name" value="G_TR_2"/>
    <property type="match status" value="1"/>
</dbReference>
<keyword evidence="1" id="KW-0547">Nucleotide-binding</keyword>
<dbReference type="EMBL" id="PRLL01000012">
    <property type="protein sequence ID" value="RYC73459.1"/>
    <property type="molecule type" value="Genomic_DNA"/>
</dbReference>
<dbReference type="InterPro" id="IPR006298">
    <property type="entry name" value="BipA"/>
</dbReference>